<gene>
    <name evidence="1" type="ORF">OOZ53_24270</name>
</gene>
<sequence>MLVDDFIASSPKMTCGQNQIRNRPGAIAESAMWCGQIIGQARLDIAPGEHVHVRNLGMTGHIQHHALASLNTLLADIPDVCLLWRYVTKFCEKAGAMTIKRRRQILSFRYLFRRWFQ</sequence>
<organism evidence="1 2">
    <name type="scientific">Hoeflea poritis</name>
    <dbReference type="NCBI Taxonomy" id="2993659"/>
    <lineage>
        <taxon>Bacteria</taxon>
        <taxon>Pseudomonadati</taxon>
        <taxon>Pseudomonadota</taxon>
        <taxon>Alphaproteobacteria</taxon>
        <taxon>Hyphomicrobiales</taxon>
        <taxon>Rhizobiaceae</taxon>
        <taxon>Hoeflea</taxon>
    </lineage>
</organism>
<name>A0ABT4VUV8_9HYPH</name>
<reference evidence="1" key="1">
    <citation type="submission" date="2022-11" db="EMBL/GenBank/DDBJ databases">
        <title>Hoeflea poritis sp. nov., isolated from scleractinian coral Porites lutea.</title>
        <authorList>
            <person name="Zhang G."/>
            <person name="Wei Q."/>
            <person name="Cai L."/>
        </authorList>
    </citation>
    <scope>NUCLEOTIDE SEQUENCE</scope>
    <source>
        <strain evidence="1">E7-10</strain>
    </source>
</reference>
<proteinExistence type="predicted"/>
<evidence type="ECO:0000313" key="1">
    <source>
        <dbReference type="EMBL" id="MDA4848496.1"/>
    </source>
</evidence>
<dbReference type="Proteomes" id="UP001148313">
    <property type="component" value="Unassembled WGS sequence"/>
</dbReference>
<comment type="caution">
    <text evidence="1">The sequence shown here is derived from an EMBL/GenBank/DDBJ whole genome shotgun (WGS) entry which is preliminary data.</text>
</comment>
<keyword evidence="2" id="KW-1185">Reference proteome</keyword>
<evidence type="ECO:0000313" key="2">
    <source>
        <dbReference type="Proteomes" id="UP001148313"/>
    </source>
</evidence>
<accession>A0ABT4VUV8</accession>
<dbReference type="EMBL" id="JAPJZH010000023">
    <property type="protein sequence ID" value="MDA4848496.1"/>
    <property type="molecule type" value="Genomic_DNA"/>
</dbReference>
<protein>
    <submittedName>
        <fullName evidence="1">Uncharacterized protein</fullName>
    </submittedName>
</protein>
<dbReference type="RefSeq" id="WP_271092363.1">
    <property type="nucleotide sequence ID" value="NZ_JAPJZH010000023.1"/>
</dbReference>